<dbReference type="Pfam" id="PF01839">
    <property type="entry name" value="FG-GAP"/>
    <property type="match status" value="1"/>
</dbReference>
<keyword evidence="1" id="KW-0732">Signal</keyword>
<evidence type="ECO:0000256" key="2">
    <source>
        <dbReference type="ARBA" id="ARBA00022737"/>
    </source>
</evidence>
<reference evidence="5 6" key="1">
    <citation type="submission" date="2021-01" db="EMBL/GenBank/DDBJ databases">
        <title>Whole genome shotgun sequence of Catellatospora coxensis NBRC 107359.</title>
        <authorList>
            <person name="Komaki H."/>
            <person name="Tamura T."/>
        </authorList>
    </citation>
    <scope>NUCLEOTIDE SEQUENCE [LARGE SCALE GENOMIC DNA]</scope>
    <source>
        <strain evidence="5 6">NBRC 107359</strain>
    </source>
</reference>
<dbReference type="Gene3D" id="2.130.10.130">
    <property type="entry name" value="Integrin alpha, N-terminal"/>
    <property type="match status" value="2"/>
</dbReference>
<evidence type="ECO:0000313" key="5">
    <source>
        <dbReference type="EMBL" id="GIG04768.1"/>
    </source>
</evidence>
<accession>A0A8J3KR87</accession>
<name>A0A8J3KR87_9ACTN</name>
<dbReference type="GO" id="GO:0005576">
    <property type="term" value="C:extracellular region"/>
    <property type="evidence" value="ECO:0007669"/>
    <property type="project" value="UniProtKB-SubCell"/>
</dbReference>
<evidence type="ECO:0000256" key="4">
    <source>
        <dbReference type="ARBA" id="ARBA00023180"/>
    </source>
</evidence>
<dbReference type="PANTHER" id="PTHR23221:SF7">
    <property type="entry name" value="PHOSPHATIDYLINOSITOL-GLYCAN-SPECIFIC PHOSPHOLIPASE D"/>
    <property type="match status" value="1"/>
</dbReference>
<keyword evidence="6" id="KW-1185">Reference proteome</keyword>
<comment type="caution">
    <text evidence="5">The sequence shown here is derived from an EMBL/GenBank/DDBJ whole genome shotgun (WGS) entry which is preliminary data.</text>
</comment>
<dbReference type="AlphaFoldDB" id="A0A8J3KR87"/>
<dbReference type="InterPro" id="IPR028994">
    <property type="entry name" value="Integrin_alpha_N"/>
</dbReference>
<keyword evidence="2" id="KW-0677">Repeat</keyword>
<dbReference type="PROSITE" id="PS51470">
    <property type="entry name" value="FG_GAP"/>
    <property type="match status" value="2"/>
</dbReference>
<protein>
    <recommendedName>
        <fullName evidence="7">FG-GAP repeat protein</fullName>
    </recommendedName>
</protein>
<dbReference type="EMBL" id="BONI01000009">
    <property type="protein sequence ID" value="GIG04768.1"/>
    <property type="molecule type" value="Genomic_DNA"/>
</dbReference>
<dbReference type="SMART" id="SM00191">
    <property type="entry name" value="Int_alpha"/>
    <property type="match status" value="4"/>
</dbReference>
<dbReference type="SUPFAM" id="SSF69318">
    <property type="entry name" value="Integrin alpha N-terminal domain"/>
    <property type="match status" value="1"/>
</dbReference>
<evidence type="ECO:0000313" key="6">
    <source>
        <dbReference type="Proteomes" id="UP000630887"/>
    </source>
</evidence>
<dbReference type="InterPro" id="IPR013517">
    <property type="entry name" value="FG-GAP"/>
</dbReference>
<keyword evidence="3" id="KW-0378">Hydrolase</keyword>
<dbReference type="PANTHER" id="PTHR23221">
    <property type="entry name" value="GLYCOSYLPHOSPHATIDYLINOSITOL PHOSPHOLIPASE D"/>
    <property type="match status" value="1"/>
</dbReference>
<gene>
    <name evidence="5" type="ORF">Cco03nite_14680</name>
</gene>
<evidence type="ECO:0000256" key="1">
    <source>
        <dbReference type="ARBA" id="ARBA00022729"/>
    </source>
</evidence>
<keyword evidence="4" id="KW-0325">Glycoprotein</keyword>
<dbReference type="NCBIfam" id="NF033679">
    <property type="entry name" value="DNRLRE_dom"/>
    <property type="match status" value="1"/>
</dbReference>
<dbReference type="InterPro" id="IPR013519">
    <property type="entry name" value="Int_alpha_beta-p"/>
</dbReference>
<dbReference type="GO" id="GO:0016787">
    <property type="term" value="F:hydrolase activity"/>
    <property type="evidence" value="ECO:0007669"/>
    <property type="project" value="UniProtKB-KW"/>
</dbReference>
<proteinExistence type="predicted"/>
<organism evidence="5 6">
    <name type="scientific">Catellatospora coxensis</name>
    <dbReference type="NCBI Taxonomy" id="310354"/>
    <lineage>
        <taxon>Bacteria</taxon>
        <taxon>Bacillati</taxon>
        <taxon>Actinomycetota</taxon>
        <taxon>Actinomycetes</taxon>
        <taxon>Micromonosporales</taxon>
        <taxon>Micromonosporaceae</taxon>
        <taxon>Catellatospora</taxon>
    </lineage>
</organism>
<dbReference type="Proteomes" id="UP000630887">
    <property type="component" value="Unassembled WGS sequence"/>
</dbReference>
<evidence type="ECO:0000256" key="3">
    <source>
        <dbReference type="ARBA" id="ARBA00022801"/>
    </source>
</evidence>
<sequence>MQVDELTSETTEVWALPEGGFEATLSSGPVRVRRDAGWVPMDLTLVKDPADGSVRTVADPYDVRLAGATSVGSHELAVFGTGEDRLSVVWDGALPEPVLQSNKATYVDARPGVDLVVEATGTGVETFLIVKSRAAVDQVREIVFPVTGKNAAAIERDQHGNMTIVDGSGRGVAEVPAPEMWDAALTPTNEPARVRAVDTQASALVQGRRTSQAEPGLELRLTPDVAWMTDAAASWPLVIDPVINALTNSYDIYAKEGETTHKGGNNDLHFGHASNGTARAFIRWDSTVLVGTSITSASLKLFNYYSGTCSPREWQVWTTGSIPNGVLWGNQPAWITNQSSSTETTGFSTSCGDGWVSVDATNFFRTAAAAGDTSADMGIKAASETDVTYWKQVRANHASYLDFAPVATVTYNSYPTVGTLSTSPATACVTGSARPVINTLTPQLSAVISDVDAGAVVKAEFEWWAVGGGAKIGSAITGTAAPGTTFSSTVPSGAFTEGGIYQWRTRGNDGSLDSNWSSFCEFQVMILPPPVPGCANGVDGDFNGDGVRDVLIADPQATVNGDANAGLVRIINGSDGATRAITQDDAEVVGDSEPDDRFGHALAIFDANKDGCADVAVGTPFEDSGSTVDTGEVQLLFGSPSGLNRSSSAPPMLYEQGANGVPGAKAASDNFGFSLTAGQTPAGQPFLVVGAPGEDVSGHADAGVVYYFRGSVKVAFDQSNGGGGTAETDDRFGYAVAATPYHLAASAPGEGKNANTQFAGQVNVYSHTLTSNLPTRTGTVDQDSSGISDAMEADDTFGKSIAMAPYWPAGDSILAVGVPGEDDSTANATDVGLVQQFKMSGTSLTELAAISQATANIADDNEAGDLFGEKVLLVNTNPGVAPTGQTLLIAVGAPGEDISGQVVDAGNIHVFAAGTATPASDTLVERAAGKLPSSSGPRELLGYGMGASQAELFVSSPYHNQGVWALPWSALAAGSAAPAQSWQPGAAGIPAGAVAFGTQVG</sequence>
<evidence type="ECO:0008006" key="7">
    <source>
        <dbReference type="Google" id="ProtNLM"/>
    </source>
</evidence>